<keyword evidence="2" id="KW-0472">Membrane</keyword>
<keyword evidence="4" id="KW-1185">Reference proteome</keyword>
<dbReference type="Proteomes" id="UP000317178">
    <property type="component" value="Chromosome"/>
</dbReference>
<feature type="transmembrane region" description="Helical" evidence="2">
    <location>
        <begin position="12"/>
        <end position="30"/>
    </location>
</feature>
<proteinExistence type="predicted"/>
<feature type="transmembrane region" description="Helical" evidence="2">
    <location>
        <begin position="62"/>
        <end position="82"/>
    </location>
</feature>
<accession>A0A518CHT2</accession>
<feature type="transmembrane region" description="Helical" evidence="2">
    <location>
        <begin position="88"/>
        <end position="103"/>
    </location>
</feature>
<reference evidence="3 4" key="1">
    <citation type="submission" date="2019-02" db="EMBL/GenBank/DDBJ databases">
        <title>Deep-cultivation of Planctomycetes and their phenomic and genomic characterization uncovers novel biology.</title>
        <authorList>
            <person name="Wiegand S."/>
            <person name="Jogler M."/>
            <person name="Boedeker C."/>
            <person name="Pinto D."/>
            <person name="Vollmers J."/>
            <person name="Rivas-Marin E."/>
            <person name="Kohn T."/>
            <person name="Peeters S.H."/>
            <person name="Heuer A."/>
            <person name="Rast P."/>
            <person name="Oberbeckmann S."/>
            <person name="Bunk B."/>
            <person name="Jeske O."/>
            <person name="Meyerdierks A."/>
            <person name="Storesund J.E."/>
            <person name="Kallscheuer N."/>
            <person name="Luecker S."/>
            <person name="Lage O.M."/>
            <person name="Pohl T."/>
            <person name="Merkel B.J."/>
            <person name="Hornburger P."/>
            <person name="Mueller R.-W."/>
            <person name="Bruemmer F."/>
            <person name="Labrenz M."/>
            <person name="Spormann A.M."/>
            <person name="Op den Camp H."/>
            <person name="Overmann J."/>
            <person name="Amann R."/>
            <person name="Jetten M.S.M."/>
            <person name="Mascher T."/>
            <person name="Medema M.H."/>
            <person name="Devos D.P."/>
            <person name="Kaster A.-K."/>
            <person name="Ovreas L."/>
            <person name="Rohde M."/>
            <person name="Galperin M.Y."/>
            <person name="Jogler C."/>
        </authorList>
    </citation>
    <scope>NUCLEOTIDE SEQUENCE [LARGE SCALE GENOMIC DNA]</scope>
    <source>
        <strain evidence="3 4">Pla110</strain>
    </source>
</reference>
<organism evidence="3 4">
    <name type="scientific">Polystyrenella longa</name>
    <dbReference type="NCBI Taxonomy" id="2528007"/>
    <lineage>
        <taxon>Bacteria</taxon>
        <taxon>Pseudomonadati</taxon>
        <taxon>Planctomycetota</taxon>
        <taxon>Planctomycetia</taxon>
        <taxon>Planctomycetales</taxon>
        <taxon>Planctomycetaceae</taxon>
        <taxon>Polystyrenella</taxon>
    </lineage>
</organism>
<keyword evidence="2" id="KW-0812">Transmembrane</keyword>
<gene>
    <name evidence="3" type="ORF">Pla110_04750</name>
</gene>
<evidence type="ECO:0000256" key="2">
    <source>
        <dbReference type="SAM" id="Phobius"/>
    </source>
</evidence>
<dbReference type="EMBL" id="CP036281">
    <property type="protein sequence ID" value="QDU78771.1"/>
    <property type="molecule type" value="Genomic_DNA"/>
</dbReference>
<protein>
    <submittedName>
        <fullName evidence="3">Uncharacterized protein</fullName>
    </submittedName>
</protein>
<dbReference type="OrthoDB" id="276982at2"/>
<evidence type="ECO:0000256" key="1">
    <source>
        <dbReference type="SAM" id="MobiDB-lite"/>
    </source>
</evidence>
<dbReference type="AlphaFoldDB" id="A0A518CHT2"/>
<name>A0A518CHT2_9PLAN</name>
<evidence type="ECO:0000313" key="4">
    <source>
        <dbReference type="Proteomes" id="UP000317178"/>
    </source>
</evidence>
<feature type="region of interest" description="Disordered" evidence="1">
    <location>
        <begin position="108"/>
        <end position="133"/>
    </location>
</feature>
<feature type="transmembrane region" description="Helical" evidence="2">
    <location>
        <begin position="36"/>
        <end position="55"/>
    </location>
</feature>
<sequence length="133" mass="14610">MNLEDWDVKRRIVGVFAILSWIAAVVFYVTAPESEVFLGGAVRIGAVMSAIWLALPNKDRAAAWANMSGKWWVTLGISTLAMVIRPKLAPGILIVLAIISFLWKSKTPKPVARVNRSQAEATDEKSKSTKSSR</sequence>
<dbReference type="RefSeq" id="WP_144992787.1">
    <property type="nucleotide sequence ID" value="NZ_CP036281.1"/>
</dbReference>
<keyword evidence="2" id="KW-1133">Transmembrane helix</keyword>
<dbReference type="KEGG" id="plon:Pla110_04750"/>
<evidence type="ECO:0000313" key="3">
    <source>
        <dbReference type="EMBL" id="QDU78771.1"/>
    </source>
</evidence>